<dbReference type="AlphaFoldDB" id="A0A1B1MCD4"/>
<dbReference type="SUPFAM" id="SSF56112">
    <property type="entry name" value="Protein kinase-like (PK-like)"/>
    <property type="match status" value="1"/>
</dbReference>
<reference evidence="4 5" key="1">
    <citation type="submission" date="2016-07" db="EMBL/GenBank/DDBJ databases">
        <title>Enhancement of antibiotic productionsby engineered nitrateutilization in actinobacteria.</title>
        <authorList>
            <person name="Meng S.C."/>
        </authorList>
    </citation>
    <scope>NUCLEOTIDE SEQUENCE [LARGE SCALE GENOMIC DNA]</scope>
    <source>
        <strain evidence="4 5">NRRL 2936</strain>
    </source>
</reference>
<dbReference type="GO" id="GO:0005524">
    <property type="term" value="F:ATP binding"/>
    <property type="evidence" value="ECO:0007669"/>
    <property type="project" value="UniProtKB-UniRule"/>
</dbReference>
<keyword evidence="1" id="KW-0547">Nucleotide-binding</keyword>
<dbReference type="SMART" id="SM00220">
    <property type="entry name" value="S_TKc"/>
    <property type="match status" value="1"/>
</dbReference>
<accession>A0A1B1MCD4</accession>
<protein>
    <submittedName>
        <fullName evidence="4">Serine/threonine protein kinase</fullName>
    </submittedName>
</protein>
<gene>
    <name evidence="4" type="ORF">SLINC_4072</name>
</gene>
<dbReference type="PROSITE" id="PS00107">
    <property type="entry name" value="PROTEIN_KINASE_ATP"/>
    <property type="match status" value="1"/>
</dbReference>
<dbReference type="EMBL" id="CP016438">
    <property type="protein sequence ID" value="ANS66296.1"/>
    <property type="molecule type" value="Genomic_DNA"/>
</dbReference>
<keyword evidence="4" id="KW-0808">Transferase</keyword>
<dbReference type="PANTHER" id="PTHR24346:SF30">
    <property type="entry name" value="MATERNAL EMBRYONIC LEUCINE ZIPPER KINASE"/>
    <property type="match status" value="1"/>
</dbReference>
<feature type="domain" description="Protein kinase" evidence="3">
    <location>
        <begin position="22"/>
        <end position="299"/>
    </location>
</feature>
<dbReference type="Gene3D" id="1.10.510.10">
    <property type="entry name" value="Transferase(Phosphotransferase) domain 1"/>
    <property type="match status" value="1"/>
</dbReference>
<dbReference type="Pfam" id="PF03995">
    <property type="entry name" value="Inhibitor_I36"/>
    <property type="match status" value="1"/>
</dbReference>
<dbReference type="GO" id="GO:0005737">
    <property type="term" value="C:cytoplasm"/>
    <property type="evidence" value="ECO:0007669"/>
    <property type="project" value="TreeGrafter"/>
</dbReference>
<dbReference type="InterPro" id="IPR000719">
    <property type="entry name" value="Prot_kinase_dom"/>
</dbReference>
<dbReference type="OrthoDB" id="9801841at2"/>
<name>A0A1B1MCD4_STRLN</name>
<keyword evidence="4" id="KW-0723">Serine/threonine-protein kinase</keyword>
<dbReference type="InterPro" id="IPR017441">
    <property type="entry name" value="Protein_kinase_ATP_BS"/>
</dbReference>
<proteinExistence type="predicted"/>
<dbReference type="GO" id="GO:0004674">
    <property type="term" value="F:protein serine/threonine kinase activity"/>
    <property type="evidence" value="ECO:0007669"/>
    <property type="project" value="UniProtKB-KW"/>
</dbReference>
<evidence type="ECO:0000313" key="5">
    <source>
        <dbReference type="Proteomes" id="UP000092598"/>
    </source>
</evidence>
<evidence type="ECO:0000259" key="3">
    <source>
        <dbReference type="PROSITE" id="PS50011"/>
    </source>
</evidence>
<organism evidence="4 5">
    <name type="scientific">Streptomyces lincolnensis</name>
    <dbReference type="NCBI Taxonomy" id="1915"/>
    <lineage>
        <taxon>Bacteria</taxon>
        <taxon>Bacillati</taxon>
        <taxon>Actinomycetota</taxon>
        <taxon>Actinomycetes</taxon>
        <taxon>Kitasatosporales</taxon>
        <taxon>Streptomycetaceae</taxon>
        <taxon>Streptomyces</taxon>
    </lineage>
</organism>
<evidence type="ECO:0000313" key="4">
    <source>
        <dbReference type="EMBL" id="ANS66296.1"/>
    </source>
</evidence>
<dbReference type="GO" id="GO:0035556">
    <property type="term" value="P:intracellular signal transduction"/>
    <property type="evidence" value="ECO:0007669"/>
    <property type="project" value="TreeGrafter"/>
</dbReference>
<evidence type="ECO:0000256" key="1">
    <source>
        <dbReference type="ARBA" id="ARBA00022741"/>
    </source>
</evidence>
<dbReference type="PROSITE" id="PS50011">
    <property type="entry name" value="PROTEIN_KINASE_DOM"/>
    <property type="match status" value="1"/>
</dbReference>
<dbReference type="Gene3D" id="3.30.200.20">
    <property type="entry name" value="Phosphorylase Kinase, domain 1"/>
    <property type="match status" value="1"/>
</dbReference>
<dbReference type="InterPro" id="IPR011009">
    <property type="entry name" value="Kinase-like_dom_sf"/>
</dbReference>
<dbReference type="KEGG" id="sls:SLINC_4072"/>
<sequence length="453" mass="48520">MTSGTGPPHTLTVPEGYRVGPWTVGATVGSGAFGTVCAATRETGGDDGTPSRTALKFLPTGTRTPRQLRHLRDLVERETALLRSVREPRLIRMHDVLTVDDPDRPDLDGATVLVLERAERSLEDLLAERPEAAREAGPALLAQVCEGLAQLHRAGWVHGDLKPANVLLMADGTARLADFSTAAELEGTHAYAPPFATPDHSPPELLRPTHGERGTRTRPTADIWAFGVLAHLVLAGTHPLPGATVAARKEAAVRYARRAEDLRLSPRLPAAWRPVVADCLARTHAERAAHDAESLLPRVVEAGRGAALPHRAAPRRRYLSVSLAAAALGALAVGLLAWPDNRERGRADPAGYARCLQGDVCFFTEPDGRGRMCAWTQDDPNWRDGAQSCSWAGDSAGSVFNNGFGTAAGETYVDVVYFSETSLRARLGCVENGTRANLPAGTKPRSHTWAKAC</sequence>
<dbReference type="PATRIC" id="fig|1915.4.peg.4493"/>
<dbReference type="PANTHER" id="PTHR24346">
    <property type="entry name" value="MAP/MICROTUBULE AFFINITY-REGULATING KINASE"/>
    <property type="match status" value="1"/>
</dbReference>
<dbReference type="RefSeq" id="WP_067435582.1">
    <property type="nucleotide sequence ID" value="NZ_CP016438.1"/>
</dbReference>
<dbReference type="Proteomes" id="UP000092598">
    <property type="component" value="Chromosome"/>
</dbReference>
<dbReference type="STRING" id="1915.SLINC_4072"/>
<keyword evidence="4" id="KW-0418">Kinase</keyword>
<evidence type="ECO:0000256" key="2">
    <source>
        <dbReference type="ARBA" id="ARBA00022840"/>
    </source>
</evidence>
<dbReference type="Pfam" id="PF00069">
    <property type="entry name" value="Pkinase"/>
    <property type="match status" value="1"/>
</dbReference>
<keyword evidence="2" id="KW-0067">ATP-binding</keyword>
<keyword evidence="5" id="KW-1185">Reference proteome</keyword>